<dbReference type="InterPro" id="IPR005545">
    <property type="entry name" value="YCII"/>
</dbReference>
<dbReference type="RefSeq" id="WP_104095890.1">
    <property type="nucleotide sequence ID" value="NZ_JACHBP010000001.1"/>
</dbReference>
<protein>
    <recommendedName>
        <fullName evidence="2">YCII-related domain-containing protein</fullName>
    </recommendedName>
</protein>
<organism evidence="3 4">
    <name type="scientific">Terrimesophilobacter mesophilus</name>
    <dbReference type="NCBI Taxonomy" id="433647"/>
    <lineage>
        <taxon>Bacteria</taxon>
        <taxon>Bacillati</taxon>
        <taxon>Actinomycetota</taxon>
        <taxon>Actinomycetes</taxon>
        <taxon>Micrococcales</taxon>
        <taxon>Microbacteriaceae</taxon>
        <taxon>Terrimesophilobacter</taxon>
    </lineage>
</organism>
<evidence type="ECO:0000259" key="2">
    <source>
        <dbReference type="Pfam" id="PF03795"/>
    </source>
</evidence>
<dbReference type="Proteomes" id="UP000298488">
    <property type="component" value="Unassembled WGS sequence"/>
</dbReference>
<dbReference type="PANTHER" id="PTHR35174">
    <property type="entry name" value="BLL7171 PROTEIN-RELATED"/>
    <property type="match status" value="1"/>
</dbReference>
<gene>
    <name evidence="3" type="ORF">E3N84_08175</name>
</gene>
<reference evidence="3 4" key="1">
    <citation type="submission" date="2019-03" db="EMBL/GenBank/DDBJ databases">
        <title>Genomics of glacier-inhabiting Cryobacterium strains.</title>
        <authorList>
            <person name="Liu Q."/>
            <person name="Xin Y.-H."/>
        </authorList>
    </citation>
    <scope>NUCLEOTIDE SEQUENCE [LARGE SCALE GENOMIC DNA]</scope>
    <source>
        <strain evidence="3 4">CGMCC 1.10440</strain>
    </source>
</reference>
<dbReference type="SUPFAM" id="SSF54909">
    <property type="entry name" value="Dimeric alpha+beta barrel"/>
    <property type="match status" value="1"/>
</dbReference>
<dbReference type="Gene3D" id="3.30.70.1060">
    <property type="entry name" value="Dimeric alpha+beta barrel"/>
    <property type="match status" value="1"/>
</dbReference>
<evidence type="ECO:0000313" key="4">
    <source>
        <dbReference type="Proteomes" id="UP000298488"/>
    </source>
</evidence>
<comment type="caution">
    <text evidence="3">The sequence shown here is derived from an EMBL/GenBank/DDBJ whole genome shotgun (WGS) entry which is preliminary data.</text>
</comment>
<dbReference type="PANTHER" id="PTHR35174:SF3">
    <property type="entry name" value="BLL7171 PROTEIN"/>
    <property type="match status" value="1"/>
</dbReference>
<proteinExistence type="inferred from homology"/>
<feature type="domain" description="YCII-related" evidence="2">
    <location>
        <begin position="21"/>
        <end position="102"/>
    </location>
</feature>
<evidence type="ECO:0000256" key="1">
    <source>
        <dbReference type="ARBA" id="ARBA00007689"/>
    </source>
</evidence>
<comment type="similarity">
    <text evidence="1">Belongs to the YciI family.</text>
</comment>
<dbReference type="InterPro" id="IPR011008">
    <property type="entry name" value="Dimeric_a/b-barrel"/>
</dbReference>
<dbReference type="OrthoDB" id="668782at2"/>
<accession>A0A4R8VBL4</accession>
<evidence type="ECO:0000313" key="3">
    <source>
        <dbReference type="EMBL" id="TFB80025.1"/>
    </source>
</evidence>
<name>A0A4R8VBL4_9MICO</name>
<sequence length="119" mass="12925">MAHYFLVVWGPSDYGEFDTYGTQEERDAQMEATGAFNDRLREEGSFVYANGLTEPSTATVVDGTGAEPIFTDGPYLESKEYFAGLWIVDVPDLDAALMLAAEGSKACGRKVEVRPTGSV</sequence>
<dbReference type="EMBL" id="SOFI01000003">
    <property type="protein sequence ID" value="TFB80025.1"/>
    <property type="molecule type" value="Genomic_DNA"/>
</dbReference>
<dbReference type="Pfam" id="PF03795">
    <property type="entry name" value="YCII"/>
    <property type="match status" value="1"/>
</dbReference>
<dbReference type="AlphaFoldDB" id="A0A4R8VBL4"/>
<keyword evidence="4" id="KW-1185">Reference proteome</keyword>